<dbReference type="Proteomes" id="UP000502035">
    <property type="component" value="Chromosome"/>
</dbReference>
<proteinExistence type="predicted"/>
<dbReference type="SUPFAM" id="SSF52172">
    <property type="entry name" value="CheY-like"/>
    <property type="match status" value="1"/>
</dbReference>
<dbReference type="InterPro" id="IPR001789">
    <property type="entry name" value="Sig_transdc_resp-reg_receiver"/>
</dbReference>
<dbReference type="PANTHER" id="PTHR43228:SF1">
    <property type="entry name" value="TWO-COMPONENT RESPONSE REGULATOR ARR22"/>
    <property type="match status" value="1"/>
</dbReference>
<dbReference type="Pfam" id="PF00072">
    <property type="entry name" value="Response_reg"/>
    <property type="match status" value="1"/>
</dbReference>
<dbReference type="GO" id="GO:0000160">
    <property type="term" value="P:phosphorelay signal transduction system"/>
    <property type="evidence" value="ECO:0007669"/>
    <property type="project" value="InterPro"/>
</dbReference>
<dbReference type="EMBL" id="CP049866">
    <property type="protein sequence ID" value="QIK76325.1"/>
    <property type="molecule type" value="Genomic_DNA"/>
</dbReference>
<accession>A0A6G7YHM9</accession>
<evidence type="ECO:0000259" key="2">
    <source>
        <dbReference type="PROSITE" id="PS50110"/>
    </source>
</evidence>
<protein>
    <submittedName>
        <fullName evidence="3">Response regulator transcription factor</fullName>
    </submittedName>
</protein>
<dbReference type="KEGG" id="npi:G7071_13750"/>
<organism evidence="3 4">
    <name type="scientific">Nocardioides piscis</name>
    <dbReference type="NCBI Taxonomy" id="2714938"/>
    <lineage>
        <taxon>Bacteria</taxon>
        <taxon>Bacillati</taxon>
        <taxon>Actinomycetota</taxon>
        <taxon>Actinomycetes</taxon>
        <taxon>Propionibacteriales</taxon>
        <taxon>Nocardioidaceae</taxon>
        <taxon>Nocardioides</taxon>
    </lineage>
</organism>
<feature type="modified residue" description="4-aspartylphosphate" evidence="1">
    <location>
        <position position="59"/>
    </location>
</feature>
<keyword evidence="1" id="KW-0597">Phosphoprotein</keyword>
<evidence type="ECO:0000256" key="1">
    <source>
        <dbReference type="PROSITE-ProRule" id="PRU00169"/>
    </source>
</evidence>
<dbReference type="PANTHER" id="PTHR43228">
    <property type="entry name" value="TWO-COMPONENT RESPONSE REGULATOR"/>
    <property type="match status" value="1"/>
</dbReference>
<dbReference type="InterPro" id="IPR011006">
    <property type="entry name" value="CheY-like_superfamily"/>
</dbReference>
<dbReference type="SMART" id="SM00448">
    <property type="entry name" value="REC"/>
    <property type="match status" value="1"/>
</dbReference>
<dbReference type="AlphaFoldDB" id="A0A6G7YHM9"/>
<gene>
    <name evidence="3" type="ORF">G7071_13750</name>
</gene>
<evidence type="ECO:0000313" key="3">
    <source>
        <dbReference type="EMBL" id="QIK76325.1"/>
    </source>
</evidence>
<dbReference type="Gene3D" id="3.40.50.2300">
    <property type="match status" value="1"/>
</dbReference>
<dbReference type="RefSeq" id="WP_166319659.1">
    <property type="nucleotide sequence ID" value="NZ_CP049866.1"/>
</dbReference>
<keyword evidence="4" id="KW-1185">Reference proteome</keyword>
<feature type="domain" description="Response regulatory" evidence="2">
    <location>
        <begin position="8"/>
        <end position="124"/>
    </location>
</feature>
<reference evidence="3 4" key="1">
    <citation type="submission" date="2020-03" db="EMBL/GenBank/DDBJ databases">
        <title>Nocardioides sp. nov., isolated from fish.</title>
        <authorList>
            <person name="Hyun D.-W."/>
            <person name="Bae J.-W."/>
        </authorList>
    </citation>
    <scope>NUCLEOTIDE SEQUENCE [LARGE SCALE GENOMIC DNA]</scope>
    <source>
        <strain evidence="3 4">HDW12A</strain>
    </source>
</reference>
<dbReference type="PROSITE" id="PS50110">
    <property type="entry name" value="RESPONSE_REGULATORY"/>
    <property type="match status" value="1"/>
</dbReference>
<name>A0A6G7YHM9_9ACTN</name>
<evidence type="ECO:0000313" key="4">
    <source>
        <dbReference type="Proteomes" id="UP000502035"/>
    </source>
</evidence>
<sequence>MNPETSHRVLLVDDAEEIRFLLRLAMDARTGLTVVGEAADGVEAVQRASELKPDLVMLDLAMPRMDGLEALPLIRAAVPDVRVIVLSGFDQGTMADKALEAGADRYVAKGGSIRELLDLVEELLAPRPLISGPNPT</sequence>
<dbReference type="InterPro" id="IPR052048">
    <property type="entry name" value="ST_Response_Regulator"/>
</dbReference>